<reference evidence="1" key="1">
    <citation type="submission" date="2014-06" db="EMBL/GenBank/DDBJ databases">
        <authorList>
            <person name="Urmite Genomes Urmite Genomes"/>
        </authorList>
    </citation>
    <scope>NUCLEOTIDE SEQUENCE</scope>
</reference>
<dbReference type="Pfam" id="PF09669">
    <property type="entry name" value="Phage_pRha"/>
    <property type="match status" value="1"/>
</dbReference>
<evidence type="ECO:0000313" key="1">
    <source>
        <dbReference type="EMBL" id="CDZ82948.1"/>
    </source>
</evidence>
<proteinExistence type="predicted"/>
<protein>
    <submittedName>
        <fullName evidence="1">Phage regulatory protein Rha (Phage_pRha)</fullName>
    </submittedName>
</protein>
<accession>A0A078LGB7</accession>
<dbReference type="PATRIC" id="fig|545.12.peg.1040"/>
<gene>
    <name evidence="1" type="ORF">BN1086_01047</name>
</gene>
<sequence>MLASLGGLTSYAATVHLKEQVNAMQLVEIKKLDLVTNTVAIAEGVGRDHDTIIKLVDRNKSDLEEFGRVGFEIRTLDTKGGRQKQRVALLNEQQTTLLITYMRNNEVVRSFKKRLVAEFFTMRSALAKKKIDRNSARLEYKPMTDAIKHEREAQGKQIAPHHFSNEADLINRLALGMTAAKFRVHHEIGKKEPIRDYLTPEQIHCITELQRANTVFISMGWDFEQRKEVLRGVFDRNHRKPLIEEQHHLAA</sequence>
<dbReference type="EMBL" id="LK931336">
    <property type="protein sequence ID" value="CDZ82948.1"/>
    <property type="molecule type" value="Genomic_DNA"/>
</dbReference>
<name>A0A078LGB7_CITKO</name>
<dbReference type="AlphaFoldDB" id="A0A078LGB7"/>
<dbReference type="InterPro" id="IPR014054">
    <property type="entry name" value="Phage_regulatory_Rha"/>
</dbReference>
<organism evidence="1">
    <name type="scientific">Citrobacter koseri</name>
    <name type="common">Citrobacter diversus</name>
    <dbReference type="NCBI Taxonomy" id="545"/>
    <lineage>
        <taxon>Bacteria</taxon>
        <taxon>Pseudomonadati</taxon>
        <taxon>Pseudomonadota</taxon>
        <taxon>Gammaproteobacteria</taxon>
        <taxon>Enterobacterales</taxon>
        <taxon>Enterobacteriaceae</taxon>
        <taxon>Citrobacter</taxon>
    </lineage>
</organism>